<dbReference type="Proteomes" id="UP000663862">
    <property type="component" value="Unassembled WGS sequence"/>
</dbReference>
<dbReference type="Proteomes" id="UP000663833">
    <property type="component" value="Unassembled WGS sequence"/>
</dbReference>
<reference evidence="3" key="1">
    <citation type="submission" date="2021-02" db="EMBL/GenBank/DDBJ databases">
        <authorList>
            <person name="Nowell W R."/>
        </authorList>
    </citation>
    <scope>NUCLEOTIDE SEQUENCE</scope>
</reference>
<sequence>MDSSNSTHSNTRTKSQQKVLIILLFITMGIDVFGFLVSNIEVLFSVQVADEKFNKISDTMAGIDIDLVIVCLALFFVMKLDRLGILIFAWIEVMYLILATVSIVFVTVIYVHKSKTSDNVAKHSPVTVAYVTFSIMIMIVGLTSISVSILKIIFMFKLAKSLKQRNQEDVQQQDPLI</sequence>
<dbReference type="EMBL" id="CAJOBQ010000872">
    <property type="protein sequence ID" value="CAF4428393.1"/>
    <property type="molecule type" value="Genomic_DNA"/>
</dbReference>
<evidence type="ECO:0000313" key="8">
    <source>
        <dbReference type="Proteomes" id="UP000663833"/>
    </source>
</evidence>
<accession>A0A818H360</accession>
<evidence type="ECO:0000256" key="1">
    <source>
        <dbReference type="SAM" id="Phobius"/>
    </source>
</evidence>
<organism evidence="3 8">
    <name type="scientific">Rotaria socialis</name>
    <dbReference type="NCBI Taxonomy" id="392032"/>
    <lineage>
        <taxon>Eukaryota</taxon>
        <taxon>Metazoa</taxon>
        <taxon>Spiralia</taxon>
        <taxon>Gnathifera</taxon>
        <taxon>Rotifera</taxon>
        <taxon>Eurotatoria</taxon>
        <taxon>Bdelloidea</taxon>
        <taxon>Philodinida</taxon>
        <taxon>Philodinidae</taxon>
        <taxon>Rotaria</taxon>
    </lineage>
</organism>
<keyword evidence="1" id="KW-0472">Membrane</keyword>
<comment type="caution">
    <text evidence="3">The sequence shown here is derived from an EMBL/GenBank/DDBJ whole genome shotgun (WGS) entry which is preliminary data.</text>
</comment>
<proteinExistence type="predicted"/>
<gene>
    <name evidence="4" type="ORF">FME351_LOCUS28429</name>
    <name evidence="2" type="ORF">GRG538_LOCUS16033</name>
    <name evidence="5" type="ORF">HFQ381_LOCUS13381</name>
    <name evidence="3" type="ORF">LUA448_LOCUS25204</name>
    <name evidence="7" type="ORF">QYT958_LOCUS17271</name>
    <name evidence="6" type="ORF">TSG867_LOCUS15132</name>
</gene>
<evidence type="ECO:0000313" key="5">
    <source>
        <dbReference type="EMBL" id="CAF4298358.1"/>
    </source>
</evidence>
<protein>
    <submittedName>
        <fullName evidence="3">Uncharacterized protein</fullName>
    </submittedName>
</protein>
<dbReference type="AlphaFoldDB" id="A0A818H360"/>
<keyword evidence="1" id="KW-1133">Transmembrane helix</keyword>
<dbReference type="EMBL" id="CAJNYT010002549">
    <property type="protein sequence ID" value="CAF3476433.1"/>
    <property type="molecule type" value="Genomic_DNA"/>
</dbReference>
<feature type="transmembrane region" description="Helical" evidence="1">
    <location>
        <begin position="85"/>
        <end position="110"/>
    </location>
</feature>
<evidence type="ECO:0000313" key="2">
    <source>
        <dbReference type="EMBL" id="CAF3476433.1"/>
    </source>
</evidence>
<name>A0A818H360_9BILA</name>
<evidence type="ECO:0000313" key="6">
    <source>
        <dbReference type="EMBL" id="CAF4428393.1"/>
    </source>
</evidence>
<dbReference type="EMBL" id="CAJOBR010002595">
    <property type="protein sequence ID" value="CAF4692230.1"/>
    <property type="molecule type" value="Genomic_DNA"/>
</dbReference>
<dbReference type="Proteomes" id="UP000663869">
    <property type="component" value="Unassembled WGS sequence"/>
</dbReference>
<evidence type="ECO:0000313" key="3">
    <source>
        <dbReference type="EMBL" id="CAF3499540.1"/>
    </source>
</evidence>
<dbReference type="Proteomes" id="UP000663851">
    <property type="component" value="Unassembled WGS sequence"/>
</dbReference>
<dbReference type="EMBL" id="CAJNYD010003342">
    <property type="protein sequence ID" value="CAF3499540.1"/>
    <property type="molecule type" value="Genomic_DNA"/>
</dbReference>
<feature type="transmembrane region" description="Helical" evidence="1">
    <location>
        <begin position="130"/>
        <end position="156"/>
    </location>
</feature>
<feature type="transmembrane region" description="Helical" evidence="1">
    <location>
        <begin position="20"/>
        <end position="40"/>
    </location>
</feature>
<evidence type="ECO:0000313" key="4">
    <source>
        <dbReference type="EMBL" id="CAF3711428.1"/>
    </source>
</evidence>
<evidence type="ECO:0000313" key="7">
    <source>
        <dbReference type="EMBL" id="CAF4692230.1"/>
    </source>
</evidence>
<dbReference type="EMBL" id="CAJOBO010000839">
    <property type="protein sequence ID" value="CAF4298358.1"/>
    <property type="molecule type" value="Genomic_DNA"/>
</dbReference>
<keyword evidence="1" id="KW-0812">Transmembrane</keyword>
<dbReference type="EMBL" id="CAJNYU010003909">
    <property type="protein sequence ID" value="CAF3711428.1"/>
    <property type="molecule type" value="Genomic_DNA"/>
</dbReference>
<feature type="transmembrane region" description="Helical" evidence="1">
    <location>
        <begin position="60"/>
        <end position="78"/>
    </location>
</feature>
<dbReference type="Proteomes" id="UP000663872">
    <property type="component" value="Unassembled WGS sequence"/>
</dbReference>
<dbReference type="Proteomes" id="UP000663848">
    <property type="component" value="Unassembled WGS sequence"/>
</dbReference>